<reference evidence="2" key="2">
    <citation type="submission" date="2020-09" db="EMBL/GenBank/DDBJ databases">
        <authorList>
            <person name="Sun Q."/>
            <person name="Zhou Y."/>
        </authorList>
    </citation>
    <scope>NUCLEOTIDE SEQUENCE</scope>
    <source>
        <strain evidence="2">CGMCC 1.15448</strain>
    </source>
</reference>
<evidence type="ECO:0000313" key="3">
    <source>
        <dbReference type="Proteomes" id="UP000607559"/>
    </source>
</evidence>
<protein>
    <submittedName>
        <fullName evidence="2">DUF4835 domain-containing protein</fullName>
    </submittedName>
</protein>
<evidence type="ECO:0000313" key="2">
    <source>
        <dbReference type="EMBL" id="GGB22748.1"/>
    </source>
</evidence>
<keyword evidence="1" id="KW-0732">Signal</keyword>
<dbReference type="AlphaFoldDB" id="A0A8J2UII7"/>
<dbReference type="EMBL" id="BMJC01000006">
    <property type="protein sequence ID" value="GGB22748.1"/>
    <property type="molecule type" value="Genomic_DNA"/>
</dbReference>
<evidence type="ECO:0000256" key="1">
    <source>
        <dbReference type="SAM" id="SignalP"/>
    </source>
</evidence>
<accession>A0A8J2UII7</accession>
<comment type="caution">
    <text evidence="2">The sequence shown here is derived from an EMBL/GenBank/DDBJ whole genome shotgun (WGS) entry which is preliminary data.</text>
</comment>
<keyword evidence="3" id="KW-1185">Reference proteome</keyword>
<reference evidence="2" key="1">
    <citation type="journal article" date="2014" name="Int. J. Syst. Evol. Microbiol.">
        <title>Complete genome sequence of Corynebacterium casei LMG S-19264T (=DSM 44701T), isolated from a smear-ripened cheese.</title>
        <authorList>
            <consortium name="US DOE Joint Genome Institute (JGI-PGF)"/>
            <person name="Walter F."/>
            <person name="Albersmeier A."/>
            <person name="Kalinowski J."/>
            <person name="Ruckert C."/>
        </authorList>
    </citation>
    <scope>NUCLEOTIDE SEQUENCE</scope>
    <source>
        <strain evidence="2">CGMCC 1.15448</strain>
    </source>
</reference>
<feature type="signal peptide" evidence="1">
    <location>
        <begin position="1"/>
        <end position="21"/>
    </location>
</feature>
<sequence length="307" mass="35212">MRKSYLLILVFLDALAPALHAQDLQANVSVVANRIPSTVDHKQFQTLQAALYNFINNRKWSNETFQNNEKILCNFLIDISSSGDNNTYQAILTVQAGRPVYNSSYQSPLINFRDESFAFRYVEYQTLDFNENRVQGSEPFAANLTAEVAYYIYVILGLDFDSFSLRGGDPYFQKALNIVNNAPDSRDISGWKAFDGIRNRYWLIENLTNNKYTLVHDAYYSYFRSGLDQLYDKESDARSGILNALNMLNTINTETPNTMIIQFFFQGKANELSHIFQKVAPDEKARALDLLSRLDVSNANKYKQDLQ</sequence>
<feature type="chain" id="PRO_5035157845" evidence="1">
    <location>
        <begin position="22"/>
        <end position="307"/>
    </location>
</feature>
<dbReference type="InterPro" id="IPR032274">
    <property type="entry name" value="DUF4835"/>
</dbReference>
<dbReference type="Proteomes" id="UP000607559">
    <property type="component" value="Unassembled WGS sequence"/>
</dbReference>
<organism evidence="2 3">
    <name type="scientific">Puia dinghuensis</name>
    <dbReference type="NCBI Taxonomy" id="1792502"/>
    <lineage>
        <taxon>Bacteria</taxon>
        <taxon>Pseudomonadati</taxon>
        <taxon>Bacteroidota</taxon>
        <taxon>Chitinophagia</taxon>
        <taxon>Chitinophagales</taxon>
        <taxon>Chitinophagaceae</taxon>
        <taxon>Puia</taxon>
    </lineage>
</organism>
<proteinExistence type="predicted"/>
<name>A0A8J2UII7_9BACT</name>
<gene>
    <name evidence="2" type="ORF">GCM10011511_53370</name>
</gene>
<dbReference type="RefSeq" id="WP_188937529.1">
    <property type="nucleotide sequence ID" value="NZ_BMJC01000006.1"/>
</dbReference>
<dbReference type="Pfam" id="PF16119">
    <property type="entry name" value="DUF4835"/>
    <property type="match status" value="1"/>
</dbReference>